<evidence type="ECO:0000259" key="3">
    <source>
        <dbReference type="Pfam" id="PF01494"/>
    </source>
</evidence>
<keyword evidence="1" id="KW-0560">Oxidoreductase</keyword>
<name>A0A0U3Q9S3_9MICC</name>
<dbReference type="EMBL" id="CP013747">
    <property type="protein sequence ID" value="ALV41037.1"/>
    <property type="molecule type" value="Genomic_DNA"/>
</dbReference>
<reference evidence="4 5" key="1">
    <citation type="submission" date="2015-12" db="EMBL/GenBank/DDBJ databases">
        <authorList>
            <person name="Shamseldin A."/>
            <person name="Moawad H."/>
            <person name="Abd El-Rahim W.M."/>
            <person name="Sadowsky M.J."/>
        </authorList>
    </citation>
    <scope>NUCLEOTIDE SEQUENCE [LARGE SCALE GENOMIC DNA]</scope>
    <source>
        <strain evidence="4 5">Ar51</strain>
    </source>
</reference>
<dbReference type="PANTHER" id="PTHR43476:SF5">
    <property type="entry name" value="FAD-DEPENDENT MONOOXYGENASE"/>
    <property type="match status" value="1"/>
</dbReference>
<dbReference type="NCBIfam" id="NF004833">
    <property type="entry name" value="PRK06185.1-1"/>
    <property type="match status" value="1"/>
</dbReference>
<evidence type="ECO:0000313" key="4">
    <source>
        <dbReference type="EMBL" id="ALV41037.1"/>
    </source>
</evidence>
<dbReference type="InterPro" id="IPR002938">
    <property type="entry name" value="FAD-bd"/>
</dbReference>
<evidence type="ECO:0000256" key="1">
    <source>
        <dbReference type="ARBA" id="ARBA00023002"/>
    </source>
</evidence>
<gene>
    <name evidence="4" type="ORF">AU252_07630</name>
</gene>
<dbReference type="InterPro" id="IPR050631">
    <property type="entry name" value="PheA/TfdB_FAD_monoxygenase"/>
</dbReference>
<dbReference type="SUPFAM" id="SSF51905">
    <property type="entry name" value="FAD/NAD(P)-binding domain"/>
    <property type="match status" value="1"/>
</dbReference>
<dbReference type="GO" id="GO:0071949">
    <property type="term" value="F:FAD binding"/>
    <property type="evidence" value="ECO:0007669"/>
    <property type="project" value="InterPro"/>
</dbReference>
<dbReference type="Proteomes" id="UP000065151">
    <property type="component" value="Chromosome"/>
</dbReference>
<protein>
    <recommendedName>
        <fullName evidence="3">FAD-binding domain-containing protein</fullName>
    </recommendedName>
</protein>
<evidence type="ECO:0000256" key="2">
    <source>
        <dbReference type="SAM" id="MobiDB-lite"/>
    </source>
</evidence>
<dbReference type="NCBIfam" id="NF004834">
    <property type="entry name" value="PRK06185.1-3"/>
    <property type="match status" value="1"/>
</dbReference>
<dbReference type="InterPro" id="IPR036188">
    <property type="entry name" value="FAD/NAD-bd_sf"/>
</dbReference>
<feature type="region of interest" description="Disordered" evidence="2">
    <location>
        <begin position="401"/>
        <end position="429"/>
    </location>
</feature>
<accession>A0A0U3Q9S3</accession>
<proteinExistence type="predicted"/>
<dbReference type="AlphaFoldDB" id="A0A0U3Q9S3"/>
<dbReference type="STRING" id="121292.AU252_07630"/>
<dbReference type="PANTHER" id="PTHR43476">
    <property type="entry name" value="3-(3-HYDROXY-PHENYL)PROPIONATE/3-HYDROXYCINNAMIC ACID HYDROXYLASE"/>
    <property type="match status" value="1"/>
</dbReference>
<dbReference type="KEGG" id="psul:AU252_07630"/>
<evidence type="ECO:0000313" key="5">
    <source>
        <dbReference type="Proteomes" id="UP000065151"/>
    </source>
</evidence>
<dbReference type="Gene3D" id="3.50.50.60">
    <property type="entry name" value="FAD/NAD(P)-binding domain"/>
    <property type="match status" value="2"/>
</dbReference>
<feature type="domain" description="FAD-binding" evidence="3">
    <location>
        <begin position="4"/>
        <end position="345"/>
    </location>
</feature>
<dbReference type="PRINTS" id="PR00420">
    <property type="entry name" value="RNGMNOXGNASE"/>
</dbReference>
<dbReference type="GO" id="GO:0016491">
    <property type="term" value="F:oxidoreductase activity"/>
    <property type="evidence" value="ECO:0007669"/>
    <property type="project" value="UniProtKB-KW"/>
</dbReference>
<dbReference type="Pfam" id="PF01494">
    <property type="entry name" value="FAD_binding_3"/>
    <property type="match status" value="1"/>
</dbReference>
<sequence length="429" mass="47711">MERTVCAVVGGGPAGMMLGLLLARAGVKVTVLEKHGDFLRDFRGDTVHASTIRLIDELGLGDSFHQLPQSRLNNVAIPIPGAGLVTFGDFASLKPPYNYIAMMPQWDFLNFLATEAAREPTFTLLMQHEATSLMFDGGRVAGVRYRTLDGREGALRADLVVATDGRHSVLRRAAGLKPRNYPVPFDTWWFRLPRHASEKGAVAGIVPAFRDREAMIALFRDDYYQMGYLGPKGEDARIRAEGVERFRERVSGLRPDLADRVDSIRSMEDLHWLDVRLDRLRRWYVDGLLCIGDAAHAMSPVGGVGINLAIQDAVAAAGRLAPALLRGDVSVQDLAGVERRRRMPTVVVQTVQRMLHRAVFVPLFAGRRTEPPRALLFVVRHAPMVRRLMPRLISFGPRPEHAPSFARRVQPQPAAKPPGWARRHKSGNH</sequence>
<organism evidence="4">
    <name type="scientific">Pseudarthrobacter sulfonivorans</name>
    <dbReference type="NCBI Taxonomy" id="121292"/>
    <lineage>
        <taxon>Bacteria</taxon>
        <taxon>Bacillati</taxon>
        <taxon>Actinomycetota</taxon>
        <taxon>Actinomycetes</taxon>
        <taxon>Micrococcales</taxon>
        <taxon>Micrococcaceae</taxon>
        <taxon>Pseudarthrobacter</taxon>
    </lineage>
</organism>
<dbReference type="RefSeq" id="WP_058930197.1">
    <property type="nucleotide sequence ID" value="NZ_CP013747.1"/>
</dbReference>